<dbReference type="InterPro" id="IPR043502">
    <property type="entry name" value="DNA/RNA_pol_sf"/>
</dbReference>
<feature type="region of interest" description="Disordered" evidence="1">
    <location>
        <begin position="434"/>
        <end position="458"/>
    </location>
</feature>
<feature type="compositionally biased region" description="Polar residues" evidence="1">
    <location>
        <begin position="446"/>
        <end position="458"/>
    </location>
</feature>
<dbReference type="Gene3D" id="3.10.10.10">
    <property type="entry name" value="HIV Type 1 Reverse Transcriptase, subunit A, domain 1"/>
    <property type="match status" value="1"/>
</dbReference>
<protein>
    <submittedName>
        <fullName evidence="2">Uncharacterized protein</fullName>
    </submittedName>
</protein>
<keyword evidence="3" id="KW-1185">Reference proteome</keyword>
<dbReference type="Proteomes" id="UP001642484">
    <property type="component" value="Unassembled WGS sequence"/>
</dbReference>
<organism evidence="2 3">
    <name type="scientific">Durusdinium trenchii</name>
    <dbReference type="NCBI Taxonomy" id="1381693"/>
    <lineage>
        <taxon>Eukaryota</taxon>
        <taxon>Sar</taxon>
        <taxon>Alveolata</taxon>
        <taxon>Dinophyceae</taxon>
        <taxon>Suessiales</taxon>
        <taxon>Symbiodiniaceae</taxon>
        <taxon>Durusdinium</taxon>
    </lineage>
</organism>
<evidence type="ECO:0000313" key="2">
    <source>
        <dbReference type="EMBL" id="CAK8996987.1"/>
    </source>
</evidence>
<feature type="compositionally biased region" description="Basic and acidic residues" evidence="1">
    <location>
        <begin position="434"/>
        <end position="444"/>
    </location>
</feature>
<name>A0ABP0I337_9DINO</name>
<accession>A0ABP0I337</accession>
<proteinExistence type="predicted"/>
<evidence type="ECO:0000313" key="3">
    <source>
        <dbReference type="Proteomes" id="UP001642484"/>
    </source>
</evidence>
<feature type="non-terminal residue" evidence="2">
    <location>
        <position position="1"/>
    </location>
</feature>
<dbReference type="SUPFAM" id="SSF56672">
    <property type="entry name" value="DNA/RNA polymerases"/>
    <property type="match status" value="1"/>
</dbReference>
<gene>
    <name evidence="2" type="ORF">CCMP2556_LOCUS4677</name>
</gene>
<dbReference type="EMBL" id="CAXAMN010001942">
    <property type="protein sequence ID" value="CAK8996987.1"/>
    <property type="molecule type" value="Genomic_DNA"/>
</dbReference>
<evidence type="ECO:0000256" key="1">
    <source>
        <dbReference type="SAM" id="MobiDB-lite"/>
    </source>
</evidence>
<reference evidence="2 3" key="1">
    <citation type="submission" date="2024-02" db="EMBL/GenBank/DDBJ databases">
        <authorList>
            <person name="Chen Y."/>
            <person name="Shah S."/>
            <person name="Dougan E. K."/>
            <person name="Thang M."/>
            <person name="Chan C."/>
        </authorList>
    </citation>
    <scope>NUCLEOTIDE SEQUENCE [LARGE SCALE GENOMIC DNA]</scope>
</reference>
<sequence length="689" mass="78440">LYDSAMLKEDIELDPSDFPKVYMDERLKQSPELYHRFIKDLWERNMIDFSHERVSTVTPFFVVKKSGKLRLVPDCRATNEVFRPPPDIAMPAGYSFSQLQMSDEDTLYIAQTDIKDYFYSIGLPVGLRPYFAFPQVDLHAIAPDHPLCRQASGPLIVFPRMKVVPMDWNWAMYIAQRAHQYQAMLAAQVGVERVVVDGRPVPRLDRSTPTLLVPYADNLNIVGICQKEVQQLKDKITEHLNSIGFITHEEQAAEPHAEALGFLLDGVGGRVLPRPIKRDKVRKVLLWLSSQPRVNGRMIEKVIGHCVHFFMLRRECLSVFRAVYDFKQCLYGRAAALLLVCHADLKRGWTGHVTCSDASLTGTGVCAAEFDIQDVCNTGSQRELRRYKSKNAAHNARDHFSKADPFTDLATVKKQKSSSEIDCFVINDEFKEDHTEQGRSEKRRSLAQSHNACPRTSQQTFLEQAAVSPRTALDYQFRLGVFQSFCKLSKLSLRSPENVDSAFVIFLNQCFMDGMGLNEVTKFLAAIMDARPELSPKHVLARSRRALKGWKNLDPGTSRPPEAWPVVALIVAKLLELRKIEQALFVLTMFVTYCRPFELLILQSHELVETTVFGTQYSLVLNKTEDLEMSKVGMQDESMILDNKEIPWLGKALAVLKRRHMGLQLFNLSYHDLRDAWLTAMKLANLPEG</sequence>
<comment type="caution">
    <text evidence="2">The sequence shown here is derived from an EMBL/GenBank/DDBJ whole genome shotgun (WGS) entry which is preliminary data.</text>
</comment>